<keyword evidence="6" id="KW-1185">Reference proteome</keyword>
<proteinExistence type="inferred from homology"/>
<dbReference type="SMART" id="SM00656">
    <property type="entry name" value="Amb_all"/>
    <property type="match status" value="1"/>
</dbReference>
<dbReference type="RefSeq" id="WP_065958354.1">
    <property type="nucleotide sequence ID" value="NZ_ASQP01000288.1"/>
</dbReference>
<keyword evidence="2" id="KW-0624">Polysaccharide degradation</keyword>
<comment type="similarity">
    <text evidence="2">Belongs to the polysaccharide lyase 1 family.</text>
</comment>
<dbReference type="GO" id="GO:0030570">
    <property type="term" value="F:pectate lyase activity"/>
    <property type="evidence" value="ECO:0007669"/>
    <property type="project" value="InterPro"/>
</dbReference>
<dbReference type="SUPFAM" id="SSF51126">
    <property type="entry name" value="Pectin lyase-like"/>
    <property type="match status" value="1"/>
</dbReference>
<dbReference type="GeneID" id="96741447"/>
<dbReference type="STRING" id="67365.GCA_001704635_01312"/>
<dbReference type="AlphaFoldDB" id="A0A1R1SGW4"/>
<dbReference type="Proteomes" id="UP000186168">
    <property type="component" value="Unassembled WGS sequence"/>
</dbReference>
<dbReference type="GO" id="GO:0000272">
    <property type="term" value="P:polysaccharide catabolic process"/>
    <property type="evidence" value="ECO:0007669"/>
    <property type="project" value="UniProtKB-KW"/>
</dbReference>
<dbReference type="InterPro" id="IPR002022">
    <property type="entry name" value="Pec_lyase"/>
</dbReference>
<protein>
    <submittedName>
        <fullName evidence="5">Pectate lyase</fullName>
    </submittedName>
</protein>
<dbReference type="EMBL" id="ASQP01000288">
    <property type="protein sequence ID" value="OMI37483.1"/>
    <property type="molecule type" value="Genomic_DNA"/>
</dbReference>
<dbReference type="InterPro" id="IPR045032">
    <property type="entry name" value="PEL"/>
</dbReference>
<feature type="chain" id="PRO_5039032616" evidence="3">
    <location>
        <begin position="32"/>
        <end position="439"/>
    </location>
</feature>
<dbReference type="PANTHER" id="PTHR31683:SF18">
    <property type="entry name" value="PECTATE LYASE 21-RELATED"/>
    <property type="match status" value="1"/>
</dbReference>
<reference evidence="5 6" key="1">
    <citation type="submission" date="2013-05" db="EMBL/GenBank/DDBJ databases">
        <title>Genome sequence of Streptomyces sparsogenes DSM 40356.</title>
        <authorList>
            <person name="Coyne S."/>
            <person name="Seebeck F.P."/>
        </authorList>
    </citation>
    <scope>NUCLEOTIDE SEQUENCE [LARGE SCALE GENOMIC DNA]</scope>
    <source>
        <strain evidence="5 6">DSM 40356</strain>
    </source>
</reference>
<keyword evidence="2" id="KW-0964">Secreted</keyword>
<dbReference type="Gene3D" id="2.160.20.10">
    <property type="entry name" value="Single-stranded right-handed beta-helix, Pectin lyase-like"/>
    <property type="match status" value="1"/>
</dbReference>
<comment type="subcellular location">
    <subcellularLocation>
        <location evidence="2">Secreted</location>
    </subcellularLocation>
</comment>
<evidence type="ECO:0000256" key="1">
    <source>
        <dbReference type="ARBA" id="ARBA00023239"/>
    </source>
</evidence>
<gene>
    <name evidence="5" type="ORF">SPAR_20815</name>
</gene>
<evidence type="ECO:0000313" key="5">
    <source>
        <dbReference type="EMBL" id="OMI37483.1"/>
    </source>
</evidence>
<evidence type="ECO:0000313" key="6">
    <source>
        <dbReference type="Proteomes" id="UP000186168"/>
    </source>
</evidence>
<evidence type="ECO:0000259" key="4">
    <source>
        <dbReference type="SMART" id="SM00656"/>
    </source>
</evidence>
<dbReference type="InterPro" id="IPR011050">
    <property type="entry name" value="Pectin_lyase_fold/virulence"/>
</dbReference>
<comment type="caution">
    <text evidence="5">The sequence shown here is derived from an EMBL/GenBank/DDBJ whole genome shotgun (WGS) entry which is preliminary data.</text>
</comment>
<sequence length="439" mass="46229">MRTLGCHARVASLVPVLCCASLALAAAPATAAPAAPSAPLRGTTLPAGDGWASADGGTTGGARADRAHTFTVTNRAQLAKALDGADGSPRTIYVKGTIDANTDDSGKPLSCADYATDGYTLDAYLAAYDPATWGDAQPSGPLEDARAASAAQQAKRVKLAVPSHTTLVGVGRDARLLGAGLQVTGADNVIIRNLTFEDAFDCFPAWDPTDGADGAWNSEYDNLVVYGSTHVWVDHNTFTDGRRPDSAQPRYYGQLYQQHDGELDVVRGSDLVTASWNVFADHDKTLMIGNSDSAGATDRGRLRVTLHHNVFRNIVERAPRVRFGKVDVYDNHYIAPADGYSYSWGVGVESQLYAEANAFTLPGSADPAKVIKKWKGTALTEKNNYVGGKPLGLLAAHNAGVPGEQLGDDAGWTPTLRTRVDAPGAVPGVVDRRAGAGRL</sequence>
<dbReference type="Pfam" id="PF00544">
    <property type="entry name" value="Pectate_lyase_4"/>
    <property type="match status" value="2"/>
</dbReference>
<organism evidence="5 6">
    <name type="scientific">Streptomyces sparsogenes DSM 40356</name>
    <dbReference type="NCBI Taxonomy" id="1331668"/>
    <lineage>
        <taxon>Bacteria</taxon>
        <taxon>Bacillati</taxon>
        <taxon>Actinomycetota</taxon>
        <taxon>Actinomycetes</taxon>
        <taxon>Kitasatosporales</taxon>
        <taxon>Streptomycetaceae</taxon>
        <taxon>Streptomyces</taxon>
    </lineage>
</organism>
<keyword evidence="1 2" id="KW-0456">Lyase</keyword>
<accession>A0A1R1SGW4</accession>
<dbReference type="GO" id="GO:0005576">
    <property type="term" value="C:extracellular region"/>
    <property type="evidence" value="ECO:0007669"/>
    <property type="project" value="UniProtKB-SubCell"/>
</dbReference>
<evidence type="ECO:0000256" key="3">
    <source>
        <dbReference type="SAM" id="SignalP"/>
    </source>
</evidence>
<dbReference type="InterPro" id="IPR012334">
    <property type="entry name" value="Pectin_lyas_fold"/>
</dbReference>
<keyword evidence="3" id="KW-0732">Signal</keyword>
<name>A0A1R1SGW4_9ACTN</name>
<evidence type="ECO:0000256" key="2">
    <source>
        <dbReference type="RuleBase" id="RU361173"/>
    </source>
</evidence>
<dbReference type="PANTHER" id="PTHR31683">
    <property type="entry name" value="PECTATE LYASE 18-RELATED"/>
    <property type="match status" value="1"/>
</dbReference>
<feature type="signal peptide" evidence="3">
    <location>
        <begin position="1"/>
        <end position="31"/>
    </location>
</feature>
<keyword evidence="2" id="KW-0119">Carbohydrate metabolism</keyword>
<feature type="domain" description="Pectate lyase" evidence="4">
    <location>
        <begin position="104"/>
        <end position="365"/>
    </location>
</feature>